<accession>A0A437JD43</accession>
<protein>
    <submittedName>
        <fullName evidence="2">SCPU domain-containing protein</fullName>
    </submittedName>
</protein>
<dbReference type="InterPro" id="IPR053167">
    <property type="entry name" value="Spore_coat_component"/>
</dbReference>
<organism evidence="2 3">
    <name type="scientific">Sphingobium algorifonticola</name>
    <dbReference type="NCBI Taxonomy" id="2008318"/>
    <lineage>
        <taxon>Bacteria</taxon>
        <taxon>Pseudomonadati</taxon>
        <taxon>Pseudomonadota</taxon>
        <taxon>Alphaproteobacteria</taxon>
        <taxon>Sphingomonadales</taxon>
        <taxon>Sphingomonadaceae</taxon>
        <taxon>Sphingobium</taxon>
    </lineage>
</organism>
<evidence type="ECO:0000313" key="2">
    <source>
        <dbReference type="EMBL" id="RVT43825.1"/>
    </source>
</evidence>
<gene>
    <name evidence="2" type="ORF">ENE74_04310</name>
</gene>
<evidence type="ECO:0000259" key="1">
    <source>
        <dbReference type="Pfam" id="PF05229"/>
    </source>
</evidence>
<dbReference type="Pfam" id="PF05229">
    <property type="entry name" value="SCPU"/>
    <property type="match status" value="1"/>
</dbReference>
<proteinExistence type="predicted"/>
<dbReference type="EMBL" id="RZUL01000001">
    <property type="protein sequence ID" value="RVT43825.1"/>
    <property type="molecule type" value="Genomic_DNA"/>
</dbReference>
<reference evidence="2 3" key="1">
    <citation type="submission" date="2019-01" db="EMBL/GenBank/DDBJ databases">
        <authorList>
            <person name="Chen W.-M."/>
        </authorList>
    </citation>
    <scope>NUCLEOTIDE SEQUENCE [LARGE SCALE GENOMIC DNA]</scope>
    <source>
        <strain evidence="2 3">TLA-22</strain>
    </source>
</reference>
<dbReference type="PANTHER" id="PTHR37089">
    <property type="entry name" value="PROTEIN U-RELATED"/>
    <property type="match status" value="1"/>
</dbReference>
<dbReference type="OrthoDB" id="7571961at2"/>
<dbReference type="SMART" id="SM00972">
    <property type="entry name" value="SCPU"/>
    <property type="match status" value="1"/>
</dbReference>
<dbReference type="InterPro" id="IPR007893">
    <property type="entry name" value="Spore_coat_U/FanG"/>
</dbReference>
<sequence length="214" mass="22066">MIVRHWSNYTPFVPFWKTFLTRDPLTPSHSNGGVSLMNMRMILKHGIAALAATASMGIAAPAQAGSSSGTINVQLTITSACLVNGTASTASFGSAGTIAFPNEPGTFTQSDAQLVGSLGDLAIRCSPGTTPTLTIGSGLNDDSGVRRLASGTNRIGYRLYTDAGRSQEVTVGHSIALGTMGQTAITVPLYARASNSGVLPAGTYADTVQVTLAW</sequence>
<name>A0A437JD43_9SPHN</name>
<dbReference type="Proteomes" id="UP000282977">
    <property type="component" value="Unassembled WGS sequence"/>
</dbReference>
<comment type="caution">
    <text evidence="2">The sequence shown here is derived from an EMBL/GenBank/DDBJ whole genome shotgun (WGS) entry which is preliminary data.</text>
</comment>
<keyword evidence="3" id="KW-1185">Reference proteome</keyword>
<evidence type="ECO:0000313" key="3">
    <source>
        <dbReference type="Proteomes" id="UP000282977"/>
    </source>
</evidence>
<dbReference type="AlphaFoldDB" id="A0A437JD43"/>
<feature type="domain" description="Spore coat protein U/FanG" evidence="1">
    <location>
        <begin position="69"/>
        <end position="211"/>
    </location>
</feature>